<evidence type="ECO:0000259" key="7">
    <source>
        <dbReference type="PROSITE" id="PS50111"/>
    </source>
</evidence>
<sequence>MPRQPLFPKNWLPSVFYVSDMNTMTSDFRIAENQHILSLVDAEMSHYEEVMQKLLAKIEEHRKAYEPLILSDEERKVYEEFTANLEAYLKENKKLLAMSRLNQTEEAKTMIRGDSQKFYDELSNNLLQLVEINTKGADLASQDADKLYLTSRFLTITVIVIAMIAGLGLGLGITSGILNQLGADPSEVSGIAKEVAEGNLAITFDSRGKAAKGLLASILNMVDRLRDVVSDVQGAAENVSAGSETLSSGAEEMSQGAGEQAAAAEEASSSMEQMAANIRQNAENATQTEKIATKAANDAIKGGEAVAQTVTAMREIVRKITIIEEIARQTHTLSLNATIEAAKAQEYGKGFAVVAAEVRALASRSQDASSEINQMASQSIEIAERAGDMLSKLVPDIQKTAELVQEIGAASREQSSGTEQINRAIQQLDTVIQQNSSVSEEMAATSEELAGQAEQLQHAIAFFRIGETEPTIKRGQTPRKKAEIAHLRDRRKFKSPHEKANGKREVSEKTADQTEVSGDHLDEEFERY</sequence>
<feature type="domain" description="Methyl-accepting transducer" evidence="7">
    <location>
        <begin position="235"/>
        <end position="450"/>
    </location>
</feature>
<evidence type="ECO:0000256" key="6">
    <source>
        <dbReference type="SAM" id="Phobius"/>
    </source>
</evidence>
<evidence type="ECO:0000256" key="3">
    <source>
        <dbReference type="PROSITE-ProRule" id="PRU00284"/>
    </source>
</evidence>
<feature type="compositionally biased region" description="Basic and acidic residues" evidence="5">
    <location>
        <begin position="495"/>
        <end position="528"/>
    </location>
</feature>
<evidence type="ECO:0000313" key="8">
    <source>
        <dbReference type="EMBL" id="GAK52730.1"/>
    </source>
</evidence>
<feature type="transmembrane region" description="Helical" evidence="6">
    <location>
        <begin position="153"/>
        <end position="178"/>
    </location>
</feature>
<dbReference type="Proteomes" id="UP000030700">
    <property type="component" value="Unassembled WGS sequence"/>
</dbReference>
<comment type="similarity">
    <text evidence="2">Belongs to the methyl-accepting chemotaxis (MCP) protein family.</text>
</comment>
<evidence type="ECO:0000313" key="9">
    <source>
        <dbReference type="Proteomes" id="UP000030700"/>
    </source>
</evidence>
<dbReference type="HOGENOM" id="CLU_000445_107_16_0"/>
<dbReference type="InterPro" id="IPR004089">
    <property type="entry name" value="MCPsignal_dom"/>
</dbReference>
<reference evidence="8" key="1">
    <citation type="journal article" date="2015" name="PeerJ">
        <title>First genomic representation of candidate bacterial phylum KSB3 points to enhanced environmental sensing as a trigger of wastewater bulking.</title>
        <authorList>
            <person name="Sekiguchi Y."/>
            <person name="Ohashi A."/>
            <person name="Parks D.H."/>
            <person name="Yamauchi T."/>
            <person name="Tyson G.W."/>
            <person name="Hugenholtz P."/>
        </authorList>
    </citation>
    <scope>NUCLEOTIDE SEQUENCE [LARGE SCALE GENOMIC DNA]</scope>
</reference>
<keyword evidence="9" id="KW-1185">Reference proteome</keyword>
<evidence type="ECO:0000256" key="2">
    <source>
        <dbReference type="ARBA" id="ARBA00029447"/>
    </source>
</evidence>
<dbReference type="GO" id="GO:0007165">
    <property type="term" value="P:signal transduction"/>
    <property type="evidence" value="ECO:0007669"/>
    <property type="project" value="UniProtKB-KW"/>
</dbReference>
<dbReference type="SUPFAM" id="SSF58104">
    <property type="entry name" value="Methyl-accepting chemotaxis protein (MCP) signaling domain"/>
    <property type="match status" value="1"/>
</dbReference>
<protein>
    <submittedName>
        <fullName evidence="8">Methyl-accepting chemotaxis protein, putative</fullName>
    </submittedName>
</protein>
<feature type="compositionally biased region" description="Low complexity" evidence="5">
    <location>
        <begin position="247"/>
        <end position="272"/>
    </location>
</feature>
<dbReference type="PROSITE" id="PS50111">
    <property type="entry name" value="CHEMOTAXIS_TRANSDUC_2"/>
    <property type="match status" value="1"/>
</dbReference>
<organism evidence="8">
    <name type="scientific">Candidatus Moduliflexus flocculans</name>
    <dbReference type="NCBI Taxonomy" id="1499966"/>
    <lineage>
        <taxon>Bacteria</taxon>
        <taxon>Candidatus Moduliflexota</taxon>
        <taxon>Candidatus Moduliflexia</taxon>
        <taxon>Candidatus Moduliflexales</taxon>
        <taxon>Candidatus Moduliflexaceae</taxon>
    </lineage>
</organism>
<dbReference type="Gene3D" id="1.10.287.950">
    <property type="entry name" value="Methyl-accepting chemotaxis protein"/>
    <property type="match status" value="1"/>
</dbReference>
<dbReference type="GO" id="GO:0006935">
    <property type="term" value="P:chemotaxis"/>
    <property type="evidence" value="ECO:0007669"/>
    <property type="project" value="UniProtKB-KW"/>
</dbReference>
<dbReference type="PANTHER" id="PTHR43531:SF11">
    <property type="entry name" value="METHYL-ACCEPTING CHEMOTAXIS PROTEIN 3"/>
    <property type="match status" value="1"/>
</dbReference>
<dbReference type="InterPro" id="IPR047347">
    <property type="entry name" value="YvaQ-like_sensor"/>
</dbReference>
<dbReference type="AlphaFoldDB" id="A0A0S6W3M2"/>
<proteinExistence type="inferred from homology"/>
<keyword evidence="6" id="KW-0472">Membrane</keyword>
<dbReference type="PRINTS" id="PR00260">
    <property type="entry name" value="CHEMTRNSDUCR"/>
</dbReference>
<dbReference type="Pfam" id="PF12729">
    <property type="entry name" value="4HB_MCP_1"/>
    <property type="match status" value="1"/>
</dbReference>
<keyword evidence="4" id="KW-0175">Coiled coil</keyword>
<feature type="coiled-coil region" evidence="4">
    <location>
        <begin position="44"/>
        <end position="98"/>
    </location>
</feature>
<dbReference type="InterPro" id="IPR024478">
    <property type="entry name" value="HlyB_4HB_MCP"/>
</dbReference>
<dbReference type="Pfam" id="PF00015">
    <property type="entry name" value="MCPsignal"/>
    <property type="match status" value="1"/>
</dbReference>
<dbReference type="PANTHER" id="PTHR43531">
    <property type="entry name" value="PROTEIN ICFG"/>
    <property type="match status" value="1"/>
</dbReference>
<dbReference type="CDD" id="cd19411">
    <property type="entry name" value="MCP2201-like_sensor"/>
    <property type="match status" value="1"/>
</dbReference>
<evidence type="ECO:0000256" key="1">
    <source>
        <dbReference type="ARBA" id="ARBA00022500"/>
    </source>
</evidence>
<keyword evidence="6" id="KW-0812">Transmembrane</keyword>
<feature type="region of interest" description="Disordered" evidence="5">
    <location>
        <begin position="240"/>
        <end position="272"/>
    </location>
</feature>
<dbReference type="SMART" id="SM00283">
    <property type="entry name" value="MA"/>
    <property type="match status" value="1"/>
</dbReference>
<evidence type="ECO:0000256" key="4">
    <source>
        <dbReference type="SAM" id="Coils"/>
    </source>
</evidence>
<dbReference type="InterPro" id="IPR051310">
    <property type="entry name" value="MCP_chemotaxis"/>
</dbReference>
<accession>A0A0S6W3M2</accession>
<dbReference type="InterPro" id="IPR004090">
    <property type="entry name" value="Chemotax_Me-accpt_rcpt"/>
</dbReference>
<keyword evidence="1" id="KW-0145">Chemotaxis</keyword>
<dbReference type="GO" id="GO:0004888">
    <property type="term" value="F:transmembrane signaling receptor activity"/>
    <property type="evidence" value="ECO:0007669"/>
    <property type="project" value="InterPro"/>
</dbReference>
<keyword evidence="3" id="KW-0807">Transducer</keyword>
<dbReference type="STRING" id="1499966.U14_03986"/>
<dbReference type="EMBL" id="DF820459">
    <property type="protein sequence ID" value="GAK52730.1"/>
    <property type="molecule type" value="Genomic_DNA"/>
</dbReference>
<name>A0A0S6W3M2_9BACT</name>
<evidence type="ECO:0000256" key="5">
    <source>
        <dbReference type="SAM" id="MobiDB-lite"/>
    </source>
</evidence>
<gene>
    <name evidence="8" type="ORF">U14_03986</name>
</gene>
<dbReference type="GO" id="GO:0005886">
    <property type="term" value="C:plasma membrane"/>
    <property type="evidence" value="ECO:0007669"/>
    <property type="project" value="TreeGrafter"/>
</dbReference>
<keyword evidence="6" id="KW-1133">Transmembrane helix</keyword>
<feature type="region of interest" description="Disordered" evidence="5">
    <location>
        <begin position="469"/>
        <end position="528"/>
    </location>
</feature>